<dbReference type="SUPFAM" id="SSF51735">
    <property type="entry name" value="NAD(P)-binding Rossmann-fold domains"/>
    <property type="match status" value="1"/>
</dbReference>
<dbReference type="RefSeq" id="WP_042126333.1">
    <property type="nucleotide sequence ID" value="NZ_FZOL01000013.1"/>
</dbReference>
<dbReference type="PANTHER" id="PTHR48079">
    <property type="entry name" value="PROTEIN YEEZ"/>
    <property type="match status" value="1"/>
</dbReference>
<protein>
    <submittedName>
        <fullName evidence="2">Nucleoside-diphosphate-sugar epimerase</fullName>
    </submittedName>
</protein>
<reference evidence="3" key="1">
    <citation type="submission" date="2017-06" db="EMBL/GenBank/DDBJ databases">
        <authorList>
            <person name="Varghese N."/>
            <person name="Submissions S."/>
        </authorList>
    </citation>
    <scope>NUCLEOTIDE SEQUENCE [LARGE SCALE GENOMIC DNA]</scope>
    <source>
        <strain evidence="3">DSM 22348</strain>
    </source>
</reference>
<dbReference type="InterPro" id="IPR036291">
    <property type="entry name" value="NAD(P)-bd_dom_sf"/>
</dbReference>
<dbReference type="Pfam" id="PF01370">
    <property type="entry name" value="Epimerase"/>
    <property type="match status" value="1"/>
</dbReference>
<dbReference type="GO" id="GO:0004029">
    <property type="term" value="F:aldehyde dehydrogenase (NAD+) activity"/>
    <property type="evidence" value="ECO:0007669"/>
    <property type="project" value="TreeGrafter"/>
</dbReference>
<name>A0A239GN08_9PSED</name>
<keyword evidence="3" id="KW-1185">Reference proteome</keyword>
<dbReference type="OrthoDB" id="9787292at2"/>
<dbReference type="Proteomes" id="UP000198407">
    <property type="component" value="Unassembled WGS sequence"/>
</dbReference>
<accession>A0A239GN08</accession>
<evidence type="ECO:0000259" key="1">
    <source>
        <dbReference type="Pfam" id="PF01370"/>
    </source>
</evidence>
<organism evidence="2 3">
    <name type="scientific">Pseudomonas japonica</name>
    <dbReference type="NCBI Taxonomy" id="256466"/>
    <lineage>
        <taxon>Bacteria</taxon>
        <taxon>Pseudomonadati</taxon>
        <taxon>Pseudomonadota</taxon>
        <taxon>Gammaproteobacteria</taxon>
        <taxon>Pseudomonadales</taxon>
        <taxon>Pseudomonadaceae</taxon>
        <taxon>Pseudomonas</taxon>
    </lineage>
</organism>
<dbReference type="STRING" id="1215104.GCA_000730585_02210"/>
<feature type="domain" description="NAD-dependent epimerase/dehydratase" evidence="1">
    <location>
        <begin position="3"/>
        <end position="213"/>
    </location>
</feature>
<sequence length="301" mass="32695">MKIFITGASGYIGGSVAKYLADAGHEVTGLIRDPAKRDALQALGITPVLGTLDDTYILTQQAQAADAVVHTADSDHRASVETFINALRGSGKPFIHTSGSSVVGDDARGAYEREAIFTDETPFEPMDIRRDRVAINQRVRNAGVELGIRAIVFCPTMIYGDALGLPTASDQLPKLLAKSRQFSAGAYLGAGVHRWSNVHIEDLAELYRLALEKAPSASLFFAENGEASFLEIATSISHALGFEGRIESWPADEAIAELGDWARFAIGSNSRVRAVNARHLLGWLPKRESIHQWLRSTSVHW</sequence>
<dbReference type="InterPro" id="IPR001509">
    <property type="entry name" value="Epimerase_deHydtase"/>
</dbReference>
<gene>
    <name evidence="2" type="ORF">SAMN05444352_11330</name>
</gene>
<dbReference type="Gene3D" id="3.40.50.720">
    <property type="entry name" value="NAD(P)-binding Rossmann-like Domain"/>
    <property type="match status" value="1"/>
</dbReference>
<evidence type="ECO:0000313" key="2">
    <source>
        <dbReference type="EMBL" id="SNS69454.1"/>
    </source>
</evidence>
<dbReference type="GO" id="GO:0005737">
    <property type="term" value="C:cytoplasm"/>
    <property type="evidence" value="ECO:0007669"/>
    <property type="project" value="TreeGrafter"/>
</dbReference>
<dbReference type="PANTHER" id="PTHR48079:SF6">
    <property type="entry name" value="NAD(P)-BINDING DOMAIN-CONTAINING PROTEIN-RELATED"/>
    <property type="match status" value="1"/>
</dbReference>
<dbReference type="AlphaFoldDB" id="A0A239GN08"/>
<dbReference type="EMBL" id="FZOL01000013">
    <property type="protein sequence ID" value="SNS69454.1"/>
    <property type="molecule type" value="Genomic_DNA"/>
</dbReference>
<dbReference type="InterPro" id="IPR051783">
    <property type="entry name" value="NAD(P)-dependent_oxidoreduct"/>
</dbReference>
<proteinExistence type="predicted"/>
<evidence type="ECO:0000313" key="3">
    <source>
        <dbReference type="Proteomes" id="UP000198407"/>
    </source>
</evidence>